<accession>A0A0D9X3R7</accession>
<dbReference type="PANTHER" id="PTHR32153">
    <property type="entry name" value="OJ000223_09.16 PROTEIN"/>
    <property type="match status" value="1"/>
</dbReference>
<dbReference type="AlphaFoldDB" id="A0A0D9X3R7"/>
<evidence type="ECO:0000256" key="1">
    <source>
        <dbReference type="SAM" id="MobiDB-lite"/>
    </source>
</evidence>
<dbReference type="EnsemblPlants" id="LPERR08G01220.1">
    <property type="protein sequence ID" value="LPERR08G01220.1"/>
    <property type="gene ID" value="LPERR08G01220"/>
</dbReference>
<reference evidence="3" key="2">
    <citation type="submission" date="2013-12" db="EMBL/GenBank/DDBJ databases">
        <authorList>
            <person name="Yu Y."/>
            <person name="Lee S."/>
            <person name="de Baynast K."/>
            <person name="Wissotski M."/>
            <person name="Liu L."/>
            <person name="Talag J."/>
            <person name="Goicoechea J."/>
            <person name="Angelova A."/>
            <person name="Jetty R."/>
            <person name="Kudrna D."/>
            <person name="Golser W."/>
            <person name="Rivera L."/>
            <person name="Zhang J."/>
            <person name="Wing R."/>
        </authorList>
    </citation>
    <scope>NUCLEOTIDE SEQUENCE</scope>
</reference>
<dbReference type="HOGENOM" id="CLU_024168_2_1_1"/>
<dbReference type="STRING" id="77586.A0A0D9X3R7"/>
<evidence type="ECO:0000313" key="3">
    <source>
        <dbReference type="Proteomes" id="UP000032180"/>
    </source>
</evidence>
<reference evidence="2 3" key="1">
    <citation type="submission" date="2012-08" db="EMBL/GenBank/DDBJ databases">
        <title>Oryza genome evolution.</title>
        <authorList>
            <person name="Wing R.A."/>
        </authorList>
    </citation>
    <scope>NUCLEOTIDE SEQUENCE</scope>
</reference>
<dbReference type="InterPro" id="IPR044997">
    <property type="entry name" value="F-box_plant"/>
</dbReference>
<name>A0A0D9X3R7_9ORYZ</name>
<proteinExistence type="predicted"/>
<dbReference type="Gramene" id="LPERR08G01220.1">
    <property type="protein sequence ID" value="LPERR08G01220.1"/>
    <property type="gene ID" value="LPERR08G01220"/>
</dbReference>
<reference evidence="2" key="3">
    <citation type="submission" date="2015-04" db="UniProtKB">
        <authorList>
            <consortium name="EnsemblPlants"/>
        </authorList>
    </citation>
    <scope>IDENTIFICATION</scope>
</reference>
<organism evidence="2 3">
    <name type="scientific">Leersia perrieri</name>
    <dbReference type="NCBI Taxonomy" id="77586"/>
    <lineage>
        <taxon>Eukaryota</taxon>
        <taxon>Viridiplantae</taxon>
        <taxon>Streptophyta</taxon>
        <taxon>Embryophyta</taxon>
        <taxon>Tracheophyta</taxon>
        <taxon>Spermatophyta</taxon>
        <taxon>Magnoliopsida</taxon>
        <taxon>Liliopsida</taxon>
        <taxon>Poales</taxon>
        <taxon>Poaceae</taxon>
        <taxon>BOP clade</taxon>
        <taxon>Oryzoideae</taxon>
        <taxon>Oryzeae</taxon>
        <taxon>Oryzinae</taxon>
        <taxon>Leersia</taxon>
    </lineage>
</organism>
<keyword evidence="3" id="KW-1185">Reference proteome</keyword>
<dbReference type="Proteomes" id="UP000032180">
    <property type="component" value="Chromosome 8"/>
</dbReference>
<feature type="compositionally biased region" description="Acidic residues" evidence="1">
    <location>
        <begin position="62"/>
        <end position="71"/>
    </location>
</feature>
<protein>
    <recommendedName>
        <fullName evidence="4">F-box domain-containing protein</fullName>
    </recommendedName>
</protein>
<evidence type="ECO:0000313" key="2">
    <source>
        <dbReference type="EnsemblPlants" id="LPERR08G01220.1"/>
    </source>
</evidence>
<sequence>MRVVHHGKSLSQLPSDVLVSISRRWRHLHTQLPHLVLHVHGFVVDTEADGINLDDYIDCQDENGADDDGDSIDNQYNNDAAAATDDDDEVAMHYNEEENNAEDEDNVSSTSFSFSLDNCGPGLPSFLPGAEMPRKALVICHSKLVELRIIKCVLPRVELQWLPELVRFTLCGWVAKSRSKMPVYFGHVPRLVTLTLANTARKWQDQIKLSDLLANTAVSDLEIDFQAENVWNVKSLKIHYNVHDKCNLFWTLFLLEAAPLLEELFIKVWSHPGMVEDEDGEERRFLRNKSDFTWVGRLATGFKHYRLSRITIFGFQSNDERTINYVLHVVEMAPRLKELCLHEKEPCEDCDDYYNMCLTFPRTNEERDLIRNNIITSDTRRSLDIKFISN</sequence>
<feature type="region of interest" description="Disordered" evidence="1">
    <location>
        <begin position="62"/>
        <end position="88"/>
    </location>
</feature>
<evidence type="ECO:0008006" key="4">
    <source>
        <dbReference type="Google" id="ProtNLM"/>
    </source>
</evidence>